<gene>
    <name evidence="1" type="ORF">FYJ30_07105</name>
</gene>
<comment type="caution">
    <text evidence="1">The sequence shown here is derived from an EMBL/GenBank/DDBJ whole genome shotgun (WGS) entry which is preliminary data.</text>
</comment>
<dbReference type="RefSeq" id="WP_007849615.1">
    <property type="nucleotide sequence ID" value="NZ_CAXTCG010000133.1"/>
</dbReference>
<dbReference type="EMBL" id="VULU01000009">
    <property type="protein sequence ID" value="MSS48086.1"/>
    <property type="molecule type" value="Genomic_DNA"/>
</dbReference>
<organism evidence="1 2">
    <name type="scientific">Phocaeicola vulgatus</name>
    <name type="common">Bacteroides vulgatus</name>
    <dbReference type="NCBI Taxonomy" id="821"/>
    <lineage>
        <taxon>Bacteria</taxon>
        <taxon>Pseudomonadati</taxon>
        <taxon>Bacteroidota</taxon>
        <taxon>Bacteroidia</taxon>
        <taxon>Bacteroidales</taxon>
        <taxon>Bacteroidaceae</taxon>
        <taxon>Phocaeicola</taxon>
    </lineage>
</organism>
<reference evidence="1 2" key="1">
    <citation type="submission" date="2019-09" db="EMBL/GenBank/DDBJ databases">
        <title>In-depth cultivation of the pig gut microbiome towards novel bacterial diversity and tailored functional studies.</title>
        <authorList>
            <person name="Wylensek D."/>
            <person name="Hitch T.C.A."/>
            <person name="Clavel T."/>
        </authorList>
    </citation>
    <scope>NUCLEOTIDE SEQUENCE [LARGE SCALE GENOMIC DNA]</scope>
    <source>
        <strain evidence="1 2">WCA-389-WT-3C</strain>
    </source>
</reference>
<sequence length="59" mass="6920">MKNYRIIFTHHGNEYSFTKAISANLSQYNFEVAYRTEIRTYMTNHGLNGNYEVVGVIEI</sequence>
<dbReference type="Proteomes" id="UP000460950">
    <property type="component" value="Unassembled WGS sequence"/>
</dbReference>
<protein>
    <submittedName>
        <fullName evidence="1">Uncharacterized protein</fullName>
    </submittedName>
</protein>
<evidence type="ECO:0000313" key="1">
    <source>
        <dbReference type="EMBL" id="MSS48086.1"/>
    </source>
</evidence>
<accession>A0A7K0JDT6</accession>
<dbReference type="AlphaFoldDB" id="A0A7K0JDT6"/>
<evidence type="ECO:0000313" key="2">
    <source>
        <dbReference type="Proteomes" id="UP000460950"/>
    </source>
</evidence>
<proteinExistence type="predicted"/>
<name>A0A7K0JDT6_PHOVU</name>